<dbReference type="InterPro" id="IPR003615">
    <property type="entry name" value="HNH_nuc"/>
</dbReference>
<reference evidence="2" key="1">
    <citation type="submission" date="2020-05" db="EMBL/GenBank/DDBJ databases">
        <authorList>
            <person name="Chiriac C."/>
            <person name="Salcher M."/>
            <person name="Ghai R."/>
            <person name="Kavagutti S V."/>
        </authorList>
    </citation>
    <scope>NUCLEOTIDE SEQUENCE</scope>
</reference>
<name>A0A6J7XEJ9_9CAUD</name>
<dbReference type="EMBL" id="LR798360">
    <property type="protein sequence ID" value="CAB5226282.1"/>
    <property type="molecule type" value="Genomic_DNA"/>
</dbReference>
<dbReference type="CDD" id="cd00085">
    <property type="entry name" value="HNHc"/>
    <property type="match status" value="1"/>
</dbReference>
<dbReference type="Pfam" id="PF13395">
    <property type="entry name" value="HNH_4"/>
    <property type="match status" value="1"/>
</dbReference>
<dbReference type="PANTHER" id="PTHR33877:SF2">
    <property type="entry name" value="OS07G0170200 PROTEIN"/>
    <property type="match status" value="1"/>
</dbReference>
<keyword evidence="2" id="KW-0540">Nuclease</keyword>
<keyword evidence="2" id="KW-0255">Endonuclease</keyword>
<evidence type="ECO:0000313" key="2">
    <source>
        <dbReference type="EMBL" id="CAB5226282.1"/>
    </source>
</evidence>
<dbReference type="GO" id="GO:0004519">
    <property type="term" value="F:endonuclease activity"/>
    <property type="evidence" value="ECO:0007669"/>
    <property type="project" value="UniProtKB-KW"/>
</dbReference>
<evidence type="ECO:0000259" key="1">
    <source>
        <dbReference type="SMART" id="SM00507"/>
    </source>
</evidence>
<protein>
    <submittedName>
        <fullName evidence="2">McrA Restriction endonuclease</fullName>
    </submittedName>
</protein>
<accession>A0A6J7XEJ9</accession>
<gene>
    <name evidence="2" type="ORF">UFOVP760_61</name>
</gene>
<dbReference type="SMART" id="SM00507">
    <property type="entry name" value="HNHc"/>
    <property type="match status" value="1"/>
</dbReference>
<dbReference type="PANTHER" id="PTHR33877">
    <property type="entry name" value="SLL1193 PROTEIN"/>
    <property type="match status" value="1"/>
</dbReference>
<dbReference type="InterPro" id="IPR052892">
    <property type="entry name" value="NA-targeting_endonuclease"/>
</dbReference>
<proteinExistence type="predicted"/>
<sequence length="193" mass="22373">MIKGEIVLVLNRCWQAIGTKTVADALSMMYSDSATGLDIQSSETMIPNKWQDWINLPYDENSNYIKTVRGDIKIPKVIILCKYDRVPQKRPKFSFKALWQRDGGVCQYTNKKLTPNEANIDHIIPRSRGGKTSWTNCVVTHREVNARKANMTPEEANLRLVRPPKEPKCLPITFYIKNYHQIPEWNLFLDHIK</sequence>
<organism evidence="2">
    <name type="scientific">uncultured Caudovirales phage</name>
    <dbReference type="NCBI Taxonomy" id="2100421"/>
    <lineage>
        <taxon>Viruses</taxon>
        <taxon>Duplodnaviria</taxon>
        <taxon>Heunggongvirae</taxon>
        <taxon>Uroviricota</taxon>
        <taxon>Caudoviricetes</taxon>
        <taxon>Peduoviridae</taxon>
        <taxon>Maltschvirus</taxon>
        <taxon>Maltschvirus maltsch</taxon>
    </lineage>
</organism>
<feature type="domain" description="HNH nuclease" evidence="1">
    <location>
        <begin position="93"/>
        <end position="146"/>
    </location>
</feature>
<keyword evidence="2" id="KW-0378">Hydrolase</keyword>
<dbReference type="Gene3D" id="1.10.30.50">
    <property type="match status" value="1"/>
</dbReference>